<evidence type="ECO:0000256" key="1">
    <source>
        <dbReference type="SAM" id="MobiDB-lite"/>
    </source>
</evidence>
<proteinExistence type="predicted"/>
<sequence length="105" mass="11414">MEEEEEEEEVGEGDGLSPVVGLGEVARCTTLSRSSSNLVQRPERRSSKARLRTRSVQPAAEREWRRDVCSSSSLVVVQSLVAGLELMGFESVDGMAEAFADPWGG</sequence>
<name>A0A0J8R2N1_COCIT</name>
<reference evidence="3" key="1">
    <citation type="journal article" date="2010" name="Genome Res.">
        <title>Population genomic sequencing of Coccidioides fungi reveals recent hybridization and transposon control.</title>
        <authorList>
            <person name="Neafsey D.E."/>
            <person name="Barker B.M."/>
            <person name="Sharpton T.J."/>
            <person name="Stajich J.E."/>
            <person name="Park D.J."/>
            <person name="Whiston E."/>
            <person name="Hung C.-Y."/>
            <person name="McMahan C."/>
            <person name="White J."/>
            <person name="Sykes S."/>
            <person name="Heiman D."/>
            <person name="Young S."/>
            <person name="Zeng Q."/>
            <person name="Abouelleil A."/>
            <person name="Aftuck L."/>
            <person name="Bessette D."/>
            <person name="Brown A."/>
            <person name="FitzGerald M."/>
            <person name="Lui A."/>
            <person name="Macdonald J.P."/>
            <person name="Priest M."/>
            <person name="Orbach M.J."/>
            <person name="Galgiani J.N."/>
            <person name="Kirkland T.N."/>
            <person name="Cole G.T."/>
            <person name="Birren B.W."/>
            <person name="Henn M.R."/>
            <person name="Taylor J.W."/>
            <person name="Rounsley S.D."/>
        </authorList>
    </citation>
    <scope>NUCLEOTIDE SEQUENCE [LARGE SCALE GENOMIC DNA]</scope>
    <source>
        <strain evidence="3">RMSCC 3703</strain>
    </source>
</reference>
<protein>
    <submittedName>
        <fullName evidence="2">Uncharacterized protein</fullName>
    </submittedName>
</protein>
<gene>
    <name evidence="2" type="ORF">CISG_06863</name>
</gene>
<dbReference type="EMBL" id="DS268158">
    <property type="protein sequence ID" value="KMU77953.1"/>
    <property type="molecule type" value="Genomic_DNA"/>
</dbReference>
<evidence type="ECO:0000313" key="3">
    <source>
        <dbReference type="Proteomes" id="UP000054559"/>
    </source>
</evidence>
<feature type="compositionally biased region" description="Acidic residues" evidence="1">
    <location>
        <begin position="1"/>
        <end position="12"/>
    </location>
</feature>
<evidence type="ECO:0000313" key="2">
    <source>
        <dbReference type="EMBL" id="KMU77953.1"/>
    </source>
</evidence>
<dbReference type="AlphaFoldDB" id="A0A0J8R2N1"/>
<accession>A0A0J8R2N1</accession>
<feature type="region of interest" description="Disordered" evidence="1">
    <location>
        <begin position="1"/>
        <end position="20"/>
    </location>
</feature>
<dbReference type="Proteomes" id="UP000054559">
    <property type="component" value="Unassembled WGS sequence"/>
</dbReference>
<feature type="region of interest" description="Disordered" evidence="1">
    <location>
        <begin position="33"/>
        <end position="56"/>
    </location>
</feature>
<organism evidence="2 3">
    <name type="scientific">Coccidioides immitis RMSCC 3703</name>
    <dbReference type="NCBI Taxonomy" id="454286"/>
    <lineage>
        <taxon>Eukaryota</taxon>
        <taxon>Fungi</taxon>
        <taxon>Dikarya</taxon>
        <taxon>Ascomycota</taxon>
        <taxon>Pezizomycotina</taxon>
        <taxon>Eurotiomycetes</taxon>
        <taxon>Eurotiomycetidae</taxon>
        <taxon>Onygenales</taxon>
        <taxon>Onygenaceae</taxon>
        <taxon>Coccidioides</taxon>
    </lineage>
</organism>